<evidence type="ECO:0000313" key="2">
    <source>
        <dbReference type="Proteomes" id="UP000806077"/>
    </source>
</evidence>
<dbReference type="GeneID" id="79924886"/>
<protein>
    <submittedName>
        <fullName evidence="1">Uncharacterized protein</fullName>
    </submittedName>
</protein>
<dbReference type="AlphaFoldDB" id="A0AAP1RFS9"/>
<reference evidence="1 2" key="1">
    <citation type="journal article" date="2020" name="Int. J. Syst. Evol. Microbiol.">
        <title>Tenacibaculum piscium sp. nov., isolated from skin ulcers of sea-farmed fish, and description of Tenacibaculum finnmarkense sp. nov. with subdivision into genomovars finnmarkense and ulcerans.</title>
        <authorList>
            <person name="Olsen A.B."/>
            <person name="Spilsberg B."/>
            <person name="Nilsen H.K."/>
            <person name="Lagesen K."/>
            <person name="Gulla S."/>
            <person name="Avendano-Herrera R."/>
            <person name="Irgang R."/>
            <person name="Duchaud E."/>
            <person name="Colquhoun D.J."/>
        </authorList>
    </citation>
    <scope>NUCLEOTIDE SEQUENCE [LARGE SCALE GENOMIC DNA]</scope>
    <source>
        <strain evidence="1 2">TNO037</strain>
    </source>
</reference>
<dbReference type="EMBL" id="WXXV01000011">
    <property type="protein sequence ID" value="MBE7695534.1"/>
    <property type="molecule type" value="Genomic_DNA"/>
</dbReference>
<sequence>MSRKVKTTHLQIKSVKNAKALGTDEDGNLIKVSSGSSGSGKKIQEITAQNQKQELENNQVNNILYFDSSNLIIVINLASIKEIGDSITVVNVQKNMEFILGGGVYAVYDTAGAVDRKGTISGFSGSHSSKKIKYYCLSKVITKTSETNYLIH</sequence>
<gene>
    <name evidence="1" type="ORF">F7645_08885</name>
</gene>
<evidence type="ECO:0000313" key="1">
    <source>
        <dbReference type="EMBL" id="MBE7695534.1"/>
    </source>
</evidence>
<dbReference type="RefSeq" id="WP_101955200.1">
    <property type="nucleotide sequence ID" value="NZ_JAFMUP010000142.1"/>
</dbReference>
<name>A0AAP1RFS9_9FLAO</name>
<comment type="caution">
    <text evidence="1">The sequence shown here is derived from an EMBL/GenBank/DDBJ whole genome shotgun (WGS) entry which is preliminary data.</text>
</comment>
<proteinExistence type="predicted"/>
<dbReference type="Proteomes" id="UP000806077">
    <property type="component" value="Unassembled WGS sequence"/>
</dbReference>
<organism evidence="1 2">
    <name type="scientific">Tenacibaculum finnmarkense genomovar finnmarkense</name>
    <dbReference type="NCBI Taxonomy" id="1458503"/>
    <lineage>
        <taxon>Bacteria</taxon>
        <taxon>Pseudomonadati</taxon>
        <taxon>Bacteroidota</taxon>
        <taxon>Flavobacteriia</taxon>
        <taxon>Flavobacteriales</taxon>
        <taxon>Flavobacteriaceae</taxon>
        <taxon>Tenacibaculum</taxon>
        <taxon>Tenacibaculum finnmarkense</taxon>
    </lineage>
</organism>
<accession>A0AAP1RFS9</accession>
<keyword evidence="2" id="KW-1185">Reference proteome</keyword>